<evidence type="ECO:0000256" key="1">
    <source>
        <dbReference type="ARBA" id="ARBA00001561"/>
    </source>
</evidence>
<evidence type="ECO:0000256" key="4">
    <source>
        <dbReference type="SAM" id="SignalP"/>
    </source>
</evidence>
<feature type="chain" id="PRO_5036876291" description="N-acetylmuramoyl-L-alanine amidase" evidence="4">
    <location>
        <begin position="23"/>
        <end position="270"/>
    </location>
</feature>
<gene>
    <name evidence="6" type="ORF">H9928_05755</name>
</gene>
<dbReference type="Proteomes" id="UP000784286">
    <property type="component" value="Unassembled WGS sequence"/>
</dbReference>
<sequence length="270" mass="30971">MRGMKCYVAFLLCFLIAFPLSAQKKKKNYEPLFGKKYASYGKVSNSLEGAVFYLGSGHGGPDPGCIGKYRGKELHEDEYAYDIILRLGRELLRRGAKVHFIIQDAKDGIRDQEILNNSKRETCLGKAIPLNQVERLKQRCDALNRLSRKDKSRYKRCVFVHVDSRSRGDQTDVFFYHAPGSTYGKRLAKEIQRTFRAKYDRHQPNRGFDGTVSGRDLYVLRNTIPVAVFLEVGNIQNARDQKRLVIADNRQALANWIALAIEKDYKKSKK</sequence>
<feature type="signal peptide" evidence="4">
    <location>
        <begin position="1"/>
        <end position="22"/>
    </location>
</feature>
<dbReference type="Gene3D" id="3.40.630.40">
    <property type="entry name" value="Zn-dependent exopeptidases"/>
    <property type="match status" value="1"/>
</dbReference>
<dbReference type="GO" id="GO:0009253">
    <property type="term" value="P:peptidoglycan catabolic process"/>
    <property type="evidence" value="ECO:0007669"/>
    <property type="project" value="InterPro"/>
</dbReference>
<dbReference type="GO" id="GO:0030288">
    <property type="term" value="C:outer membrane-bounded periplasmic space"/>
    <property type="evidence" value="ECO:0007669"/>
    <property type="project" value="TreeGrafter"/>
</dbReference>
<dbReference type="PANTHER" id="PTHR30404:SF0">
    <property type="entry name" value="N-ACETYLMURAMOYL-L-ALANINE AMIDASE AMIC"/>
    <property type="match status" value="1"/>
</dbReference>
<dbReference type="PANTHER" id="PTHR30404">
    <property type="entry name" value="N-ACETYLMURAMOYL-L-ALANINE AMIDASE"/>
    <property type="match status" value="1"/>
</dbReference>
<evidence type="ECO:0000313" key="6">
    <source>
        <dbReference type="EMBL" id="MBU3856049.1"/>
    </source>
</evidence>
<evidence type="ECO:0000256" key="3">
    <source>
        <dbReference type="ARBA" id="ARBA00022801"/>
    </source>
</evidence>
<reference evidence="6" key="2">
    <citation type="submission" date="2021-04" db="EMBL/GenBank/DDBJ databases">
        <authorList>
            <person name="Gilroy R."/>
        </authorList>
    </citation>
    <scope>NUCLEOTIDE SEQUENCE</scope>
    <source>
        <strain evidence="6">8470</strain>
    </source>
</reference>
<dbReference type="SUPFAM" id="SSF53187">
    <property type="entry name" value="Zn-dependent exopeptidases"/>
    <property type="match status" value="1"/>
</dbReference>
<name>A0A948X2I5_9BACT</name>
<dbReference type="EC" id="3.5.1.28" evidence="2"/>
<protein>
    <recommendedName>
        <fullName evidence="2">N-acetylmuramoyl-L-alanine amidase</fullName>
        <ecNumber evidence="2">3.5.1.28</ecNumber>
    </recommendedName>
</protein>
<dbReference type="GO" id="GO:0008745">
    <property type="term" value="F:N-acetylmuramoyl-L-alanine amidase activity"/>
    <property type="evidence" value="ECO:0007669"/>
    <property type="project" value="UniProtKB-EC"/>
</dbReference>
<keyword evidence="4" id="KW-0732">Signal</keyword>
<organism evidence="6 7">
    <name type="scientific">Candidatus Phocaeicola excrementipullorum</name>
    <dbReference type="NCBI Taxonomy" id="2838731"/>
    <lineage>
        <taxon>Bacteria</taxon>
        <taxon>Pseudomonadati</taxon>
        <taxon>Bacteroidota</taxon>
        <taxon>Bacteroidia</taxon>
        <taxon>Bacteroidales</taxon>
        <taxon>Bacteroidaceae</taxon>
        <taxon>Phocaeicola</taxon>
    </lineage>
</organism>
<evidence type="ECO:0000259" key="5">
    <source>
        <dbReference type="SMART" id="SM00646"/>
    </source>
</evidence>
<comment type="catalytic activity">
    <reaction evidence="1">
        <text>Hydrolyzes the link between N-acetylmuramoyl residues and L-amino acid residues in certain cell-wall glycopeptides.</text>
        <dbReference type="EC" id="3.5.1.28"/>
    </reaction>
</comment>
<keyword evidence="3" id="KW-0378">Hydrolase</keyword>
<dbReference type="InterPro" id="IPR002508">
    <property type="entry name" value="MurNAc-LAA_cat"/>
</dbReference>
<accession>A0A948X2I5</accession>
<proteinExistence type="predicted"/>
<dbReference type="InterPro" id="IPR050695">
    <property type="entry name" value="N-acetylmuramoyl_amidase_3"/>
</dbReference>
<comment type="caution">
    <text evidence="6">The sequence shown here is derived from an EMBL/GenBank/DDBJ whole genome shotgun (WGS) entry which is preliminary data.</text>
</comment>
<reference evidence="6" key="1">
    <citation type="journal article" date="2021" name="PeerJ">
        <title>Extensive microbial diversity within the chicken gut microbiome revealed by metagenomics and culture.</title>
        <authorList>
            <person name="Gilroy R."/>
            <person name="Ravi A."/>
            <person name="Getino M."/>
            <person name="Pursley I."/>
            <person name="Horton D.L."/>
            <person name="Alikhan N.F."/>
            <person name="Baker D."/>
            <person name="Gharbi K."/>
            <person name="Hall N."/>
            <person name="Watson M."/>
            <person name="Adriaenssens E.M."/>
            <person name="Foster-Nyarko E."/>
            <person name="Jarju S."/>
            <person name="Secka A."/>
            <person name="Antonio M."/>
            <person name="Oren A."/>
            <person name="Chaudhuri R.R."/>
            <person name="La Ragione R."/>
            <person name="Hildebrand F."/>
            <person name="Pallen M.J."/>
        </authorList>
    </citation>
    <scope>NUCLEOTIDE SEQUENCE</scope>
    <source>
        <strain evidence="6">8470</strain>
    </source>
</reference>
<dbReference type="Pfam" id="PF01520">
    <property type="entry name" value="Amidase_3"/>
    <property type="match status" value="1"/>
</dbReference>
<evidence type="ECO:0000313" key="7">
    <source>
        <dbReference type="Proteomes" id="UP000784286"/>
    </source>
</evidence>
<dbReference type="AlphaFoldDB" id="A0A948X2I5"/>
<dbReference type="SMART" id="SM00646">
    <property type="entry name" value="Ami_3"/>
    <property type="match status" value="1"/>
</dbReference>
<feature type="domain" description="MurNAc-LAA" evidence="5">
    <location>
        <begin position="149"/>
        <end position="262"/>
    </location>
</feature>
<dbReference type="EMBL" id="JAHLFJ010000053">
    <property type="protein sequence ID" value="MBU3856049.1"/>
    <property type="molecule type" value="Genomic_DNA"/>
</dbReference>
<evidence type="ECO:0000256" key="2">
    <source>
        <dbReference type="ARBA" id="ARBA00011901"/>
    </source>
</evidence>
<dbReference type="CDD" id="cd02696">
    <property type="entry name" value="MurNAc-LAA"/>
    <property type="match status" value="1"/>
</dbReference>